<keyword evidence="3" id="KW-0479">Metal-binding</keyword>
<dbReference type="Gene3D" id="3.40.50.280">
    <property type="entry name" value="Cobalamin-binding domain"/>
    <property type="match status" value="1"/>
</dbReference>
<dbReference type="InterPro" id="IPR051198">
    <property type="entry name" value="BchE-like"/>
</dbReference>
<evidence type="ECO:0000256" key="3">
    <source>
        <dbReference type="ARBA" id="ARBA00022723"/>
    </source>
</evidence>
<protein>
    <submittedName>
        <fullName evidence="7">Radical SAM domain protein</fullName>
    </submittedName>
</protein>
<keyword evidence="4" id="KW-0408">Iron</keyword>
<reference evidence="7" key="1">
    <citation type="journal article" date="2015" name="Nature">
        <title>rRNA introns, odd ribosomes, and small enigmatic genomes across a large radiation of phyla.</title>
        <authorList>
            <person name="Brown C.T."/>
            <person name="Hug L.A."/>
            <person name="Thomas B.C."/>
            <person name="Sharon I."/>
            <person name="Castelle C.J."/>
            <person name="Singh A."/>
            <person name="Wilkins M.J."/>
            <person name="Williams K.H."/>
            <person name="Banfield J.F."/>
        </authorList>
    </citation>
    <scope>NUCLEOTIDE SEQUENCE [LARGE SCALE GENOMIC DNA]</scope>
</reference>
<proteinExistence type="predicted"/>
<comment type="cofactor">
    <cofactor evidence="1">
        <name>[4Fe-4S] cluster</name>
        <dbReference type="ChEBI" id="CHEBI:49883"/>
    </cofactor>
</comment>
<evidence type="ECO:0000256" key="2">
    <source>
        <dbReference type="ARBA" id="ARBA00022691"/>
    </source>
</evidence>
<evidence type="ECO:0000256" key="1">
    <source>
        <dbReference type="ARBA" id="ARBA00001966"/>
    </source>
</evidence>
<feature type="domain" description="B12-binding" evidence="6">
    <location>
        <begin position="27"/>
        <end position="125"/>
    </location>
</feature>
<dbReference type="InterPro" id="IPR023404">
    <property type="entry name" value="rSAM_horseshoe"/>
</dbReference>
<dbReference type="InterPro" id="IPR006158">
    <property type="entry name" value="Cobalamin-bd"/>
</dbReference>
<dbReference type="Gene3D" id="3.80.30.20">
    <property type="entry name" value="tm_1862 like domain"/>
    <property type="match status" value="1"/>
</dbReference>
<dbReference type="SFLD" id="SFLDG01082">
    <property type="entry name" value="B12-binding_domain_containing"/>
    <property type="match status" value="1"/>
</dbReference>
<dbReference type="Pfam" id="PF02310">
    <property type="entry name" value="B12-binding"/>
    <property type="match status" value="1"/>
</dbReference>
<organism evidence="7 8">
    <name type="scientific">Candidatus Kaiserbacteria bacterium GW2011_GWA2_49_19</name>
    <dbReference type="NCBI Taxonomy" id="1618669"/>
    <lineage>
        <taxon>Bacteria</taxon>
        <taxon>Candidatus Kaiseribacteriota</taxon>
    </lineage>
</organism>
<dbReference type="Proteomes" id="UP000033965">
    <property type="component" value="Unassembled WGS sequence"/>
</dbReference>
<dbReference type="EMBL" id="LCPZ01000023">
    <property type="protein sequence ID" value="KKW07812.1"/>
    <property type="molecule type" value="Genomic_DNA"/>
</dbReference>
<dbReference type="GO" id="GO:0005829">
    <property type="term" value="C:cytosol"/>
    <property type="evidence" value="ECO:0007669"/>
    <property type="project" value="TreeGrafter"/>
</dbReference>
<dbReference type="GO" id="GO:0031419">
    <property type="term" value="F:cobalamin binding"/>
    <property type="evidence" value="ECO:0007669"/>
    <property type="project" value="InterPro"/>
</dbReference>
<dbReference type="SFLD" id="SFLDG01123">
    <property type="entry name" value="methyltransferase_(Class_B)"/>
    <property type="match status" value="1"/>
</dbReference>
<comment type="caution">
    <text evidence="7">The sequence shown here is derived from an EMBL/GenBank/DDBJ whole genome shotgun (WGS) entry which is preliminary data.</text>
</comment>
<evidence type="ECO:0000313" key="7">
    <source>
        <dbReference type="EMBL" id="KKW07812.1"/>
    </source>
</evidence>
<dbReference type="GO" id="GO:0003824">
    <property type="term" value="F:catalytic activity"/>
    <property type="evidence" value="ECO:0007669"/>
    <property type="project" value="InterPro"/>
</dbReference>
<keyword evidence="2" id="KW-0949">S-adenosyl-L-methionine</keyword>
<dbReference type="AlphaFoldDB" id="A0A0G1XYU0"/>
<dbReference type="PANTHER" id="PTHR43409">
    <property type="entry name" value="ANAEROBIC MAGNESIUM-PROTOPORPHYRIN IX MONOMETHYL ESTER CYCLASE-RELATED"/>
    <property type="match status" value="1"/>
</dbReference>
<evidence type="ECO:0000256" key="4">
    <source>
        <dbReference type="ARBA" id="ARBA00023004"/>
    </source>
</evidence>
<dbReference type="PATRIC" id="fig|1618669.3.peg.612"/>
<name>A0A0G1XYU0_9BACT</name>
<dbReference type="SFLD" id="SFLDS00029">
    <property type="entry name" value="Radical_SAM"/>
    <property type="match status" value="1"/>
</dbReference>
<accession>A0A0G1XYU0</accession>
<dbReference type="PANTHER" id="PTHR43409:SF3">
    <property type="entry name" value="HYPOTHETICAL METHYLTRANSFERASE"/>
    <property type="match status" value="1"/>
</dbReference>
<gene>
    <name evidence="7" type="ORF">UY44_C0023G0008</name>
</gene>
<evidence type="ECO:0000313" key="8">
    <source>
        <dbReference type="Proteomes" id="UP000033965"/>
    </source>
</evidence>
<evidence type="ECO:0000259" key="6">
    <source>
        <dbReference type="Pfam" id="PF02310"/>
    </source>
</evidence>
<evidence type="ECO:0000256" key="5">
    <source>
        <dbReference type="ARBA" id="ARBA00023014"/>
    </source>
</evidence>
<keyword evidence="5" id="KW-0411">Iron-sulfur</keyword>
<dbReference type="GO" id="GO:0051539">
    <property type="term" value="F:4 iron, 4 sulfur cluster binding"/>
    <property type="evidence" value="ECO:0007669"/>
    <property type="project" value="UniProtKB-KW"/>
</dbReference>
<dbReference type="SUPFAM" id="SSF102114">
    <property type="entry name" value="Radical SAM enzymes"/>
    <property type="match status" value="1"/>
</dbReference>
<dbReference type="InterPro" id="IPR034466">
    <property type="entry name" value="Methyltransferase_Class_B"/>
</dbReference>
<sequence>MNILMVYPEYPDAFWAFKTALKFVRRKASMPPLGLLTVASMLPQEWNKLVVDLNIRPLTDQHIAWADMVFVSAMLVQSKSAQEVMDRCKAAGKKVVAGGPVFTNMSDRFRNIDHIVANEAEVTLPFFLADLAAGNLKPEYRSAEKPKLNRVPLPMWQLINFKDYAFMLLQYSRGCPWDCDFCDITVMFGRVPRVKSEQQMIAEFQLLYDLGYRGTVFLVDDNFIGNALHVKRFLKAFISWQLEHGYPFVLTTEASVDLADDEELMALMQQAKALVCRFMEALLWVWIRTRLQCLMS</sequence>
<dbReference type="InterPro" id="IPR007197">
    <property type="entry name" value="rSAM"/>
</dbReference>
<dbReference type="InterPro" id="IPR058240">
    <property type="entry name" value="rSAM_sf"/>
</dbReference>
<dbReference type="GO" id="GO:0046872">
    <property type="term" value="F:metal ion binding"/>
    <property type="evidence" value="ECO:0007669"/>
    <property type="project" value="UniProtKB-KW"/>
</dbReference>